<dbReference type="EMBL" id="BLXT01000722">
    <property type="protein sequence ID" value="GFN79751.1"/>
    <property type="molecule type" value="Genomic_DNA"/>
</dbReference>
<dbReference type="Proteomes" id="UP000735302">
    <property type="component" value="Unassembled WGS sequence"/>
</dbReference>
<evidence type="ECO:0000313" key="1">
    <source>
        <dbReference type="EMBL" id="GFN79751.1"/>
    </source>
</evidence>
<reference evidence="1 2" key="1">
    <citation type="journal article" date="2021" name="Elife">
        <title>Chloroplast acquisition without the gene transfer in kleptoplastic sea slugs, Plakobranchus ocellatus.</title>
        <authorList>
            <person name="Maeda T."/>
            <person name="Takahashi S."/>
            <person name="Yoshida T."/>
            <person name="Shimamura S."/>
            <person name="Takaki Y."/>
            <person name="Nagai Y."/>
            <person name="Toyoda A."/>
            <person name="Suzuki Y."/>
            <person name="Arimoto A."/>
            <person name="Ishii H."/>
            <person name="Satoh N."/>
            <person name="Nishiyama T."/>
            <person name="Hasebe M."/>
            <person name="Maruyama T."/>
            <person name="Minagawa J."/>
            <person name="Obokata J."/>
            <person name="Shigenobu S."/>
        </authorList>
    </citation>
    <scope>NUCLEOTIDE SEQUENCE [LARGE SCALE GENOMIC DNA]</scope>
</reference>
<gene>
    <name evidence="1" type="ORF">PoB_000625700</name>
</gene>
<proteinExistence type="predicted"/>
<protein>
    <submittedName>
        <fullName evidence="1">Uncharacterized protein</fullName>
    </submittedName>
</protein>
<evidence type="ECO:0000313" key="2">
    <source>
        <dbReference type="Proteomes" id="UP000735302"/>
    </source>
</evidence>
<accession>A0AAV3YBD5</accession>
<dbReference type="SUPFAM" id="SSF50969">
    <property type="entry name" value="YVTN repeat-like/Quinoprotein amine dehydrogenase"/>
    <property type="match status" value="1"/>
</dbReference>
<dbReference type="InterPro" id="IPR011044">
    <property type="entry name" value="Quino_amine_DH_bsu"/>
</dbReference>
<dbReference type="AlphaFoldDB" id="A0AAV3YBD5"/>
<comment type="caution">
    <text evidence="1">The sequence shown here is derived from an EMBL/GenBank/DDBJ whole genome shotgun (WGS) entry which is preliminary data.</text>
</comment>
<keyword evidence="2" id="KW-1185">Reference proteome</keyword>
<organism evidence="1 2">
    <name type="scientific">Plakobranchus ocellatus</name>
    <dbReference type="NCBI Taxonomy" id="259542"/>
    <lineage>
        <taxon>Eukaryota</taxon>
        <taxon>Metazoa</taxon>
        <taxon>Spiralia</taxon>
        <taxon>Lophotrochozoa</taxon>
        <taxon>Mollusca</taxon>
        <taxon>Gastropoda</taxon>
        <taxon>Heterobranchia</taxon>
        <taxon>Euthyneura</taxon>
        <taxon>Panpulmonata</taxon>
        <taxon>Sacoglossa</taxon>
        <taxon>Placobranchoidea</taxon>
        <taxon>Plakobranchidae</taxon>
        <taxon>Plakobranchus</taxon>
    </lineage>
</organism>
<sequence length="192" mass="21251">MDLKVINSKPTQQRTTFIVKVTSGERTPKIWNVKLLPGGRLLLADNTSVKLFTTQGQHLHTLECRSEPHRLAVLDSSSIRHTSVAVTLPFRPGIDILEVGVYNMKLKRNVQTSRRYLAVAALNNQTLAVGYVFDSGIDLIDLGGQVLREIDSSVVPHYMDITEDGDLMCSTKDNTIARVELDCGTIVFNKSG</sequence>
<name>A0AAV3YBD5_9GAST</name>